<sequence>MRRLMTTLTAGLLLAAAVGCGTDQSGQSQDVTVEGEFGAEPQVTFPSASSPGELSARVASEGDGDPVQQGDLVVADYAAYTWAGSGEAAEPMESTWQLGQPYGFNVTPDMVQQWMIDSIVGQPVGSRVVMVVPPDEMGQQTASSGGDTVFVMDILETYPSGSEVPGEEGFDGGSDLPSVEVASGQRPEVSIPEGDAPGELQVEVLVEGEGPVVEAGQYLVTQYTGVSWQSGEVFDSSWDREGAPTGFPIGVGQVIPGWDEGLVGQPVGSRVLLSIPAAQAYGEDEAAHELGGQDLVFVIDILGAHGEPPEPSASPSASDGAEPSASPEASPSE</sequence>
<evidence type="ECO:0000256" key="8">
    <source>
        <dbReference type="SAM" id="SignalP"/>
    </source>
</evidence>
<evidence type="ECO:0000256" key="6">
    <source>
        <dbReference type="PROSITE-ProRule" id="PRU00277"/>
    </source>
</evidence>
<dbReference type="EMBL" id="PVZC01000010">
    <property type="protein sequence ID" value="PRX92345.1"/>
    <property type="molecule type" value="Genomic_DNA"/>
</dbReference>
<protein>
    <recommendedName>
        <fullName evidence="3 6">peptidylprolyl isomerase</fullName>
        <ecNumber evidence="3 6">5.2.1.8</ecNumber>
    </recommendedName>
</protein>
<dbReference type="SUPFAM" id="SSF54534">
    <property type="entry name" value="FKBP-like"/>
    <property type="match status" value="2"/>
</dbReference>
<proteinExistence type="inferred from homology"/>
<evidence type="ECO:0000313" key="11">
    <source>
        <dbReference type="Proteomes" id="UP000237846"/>
    </source>
</evidence>
<dbReference type="AlphaFoldDB" id="A0A2T0PTW4"/>
<reference evidence="10 11" key="1">
    <citation type="submission" date="2018-03" db="EMBL/GenBank/DDBJ databases">
        <title>Genomic Encyclopedia of Archaeal and Bacterial Type Strains, Phase II (KMG-II): from individual species to whole genera.</title>
        <authorList>
            <person name="Goeker M."/>
        </authorList>
    </citation>
    <scope>NUCLEOTIDE SEQUENCE [LARGE SCALE GENOMIC DNA]</scope>
    <source>
        <strain evidence="10 11">DSM 45601</strain>
    </source>
</reference>
<feature type="signal peptide" evidence="8">
    <location>
        <begin position="1"/>
        <end position="21"/>
    </location>
</feature>
<keyword evidence="11" id="KW-1185">Reference proteome</keyword>
<dbReference type="PROSITE" id="PS51257">
    <property type="entry name" value="PROKAR_LIPOPROTEIN"/>
    <property type="match status" value="1"/>
</dbReference>
<feature type="compositionally biased region" description="Low complexity" evidence="7">
    <location>
        <begin position="313"/>
        <end position="333"/>
    </location>
</feature>
<keyword evidence="4 6" id="KW-0697">Rotamase</keyword>
<dbReference type="Gene3D" id="3.10.50.40">
    <property type="match status" value="2"/>
</dbReference>
<feature type="region of interest" description="Disordered" evidence="7">
    <location>
        <begin position="42"/>
        <end position="66"/>
    </location>
</feature>
<comment type="similarity">
    <text evidence="2">Belongs to the FKBP-type PPIase family.</text>
</comment>
<dbReference type="OrthoDB" id="25996at2"/>
<evidence type="ECO:0000256" key="2">
    <source>
        <dbReference type="ARBA" id="ARBA00006577"/>
    </source>
</evidence>
<name>A0A2T0PTW4_9ACTN</name>
<dbReference type="GO" id="GO:0003755">
    <property type="term" value="F:peptidyl-prolyl cis-trans isomerase activity"/>
    <property type="evidence" value="ECO:0007669"/>
    <property type="project" value="UniProtKB-KW"/>
</dbReference>
<keyword evidence="5 6" id="KW-0413">Isomerase</keyword>
<feature type="region of interest" description="Disordered" evidence="7">
    <location>
        <begin position="303"/>
        <end position="333"/>
    </location>
</feature>
<comment type="caution">
    <text evidence="10">The sequence shown here is derived from an EMBL/GenBank/DDBJ whole genome shotgun (WGS) entry which is preliminary data.</text>
</comment>
<feature type="region of interest" description="Disordered" evidence="7">
    <location>
        <begin position="161"/>
        <end position="195"/>
    </location>
</feature>
<evidence type="ECO:0000256" key="3">
    <source>
        <dbReference type="ARBA" id="ARBA00013194"/>
    </source>
</evidence>
<dbReference type="Proteomes" id="UP000237846">
    <property type="component" value="Unassembled WGS sequence"/>
</dbReference>
<dbReference type="PANTHER" id="PTHR43811">
    <property type="entry name" value="FKBP-TYPE PEPTIDYL-PROLYL CIS-TRANS ISOMERASE FKPA"/>
    <property type="match status" value="1"/>
</dbReference>
<organism evidence="10 11">
    <name type="scientific">Allonocardiopsis opalescens</name>
    <dbReference type="NCBI Taxonomy" id="1144618"/>
    <lineage>
        <taxon>Bacteria</taxon>
        <taxon>Bacillati</taxon>
        <taxon>Actinomycetota</taxon>
        <taxon>Actinomycetes</taxon>
        <taxon>Streptosporangiales</taxon>
        <taxon>Allonocardiopsis</taxon>
    </lineage>
</organism>
<feature type="domain" description="PPIase FKBP-type" evidence="9">
    <location>
        <begin position="216"/>
        <end position="305"/>
    </location>
</feature>
<evidence type="ECO:0000256" key="5">
    <source>
        <dbReference type="ARBA" id="ARBA00023235"/>
    </source>
</evidence>
<dbReference type="InterPro" id="IPR001179">
    <property type="entry name" value="PPIase_FKBP_dom"/>
</dbReference>
<comment type="catalytic activity">
    <reaction evidence="1 6">
        <text>[protein]-peptidylproline (omega=180) = [protein]-peptidylproline (omega=0)</text>
        <dbReference type="Rhea" id="RHEA:16237"/>
        <dbReference type="Rhea" id="RHEA-COMP:10747"/>
        <dbReference type="Rhea" id="RHEA-COMP:10748"/>
        <dbReference type="ChEBI" id="CHEBI:83833"/>
        <dbReference type="ChEBI" id="CHEBI:83834"/>
        <dbReference type="EC" id="5.2.1.8"/>
    </reaction>
</comment>
<dbReference type="PROSITE" id="PS50059">
    <property type="entry name" value="FKBP_PPIASE"/>
    <property type="match status" value="1"/>
</dbReference>
<evidence type="ECO:0000256" key="7">
    <source>
        <dbReference type="SAM" id="MobiDB-lite"/>
    </source>
</evidence>
<dbReference type="EC" id="5.2.1.8" evidence="3 6"/>
<evidence type="ECO:0000256" key="1">
    <source>
        <dbReference type="ARBA" id="ARBA00000971"/>
    </source>
</evidence>
<dbReference type="Pfam" id="PF00254">
    <property type="entry name" value="FKBP_C"/>
    <property type="match status" value="1"/>
</dbReference>
<dbReference type="InterPro" id="IPR046357">
    <property type="entry name" value="PPIase_dom_sf"/>
</dbReference>
<evidence type="ECO:0000259" key="9">
    <source>
        <dbReference type="PROSITE" id="PS50059"/>
    </source>
</evidence>
<gene>
    <name evidence="10" type="ORF">CLV72_110105</name>
</gene>
<keyword evidence="8" id="KW-0732">Signal</keyword>
<evidence type="ECO:0000256" key="4">
    <source>
        <dbReference type="ARBA" id="ARBA00023110"/>
    </source>
</evidence>
<feature type="chain" id="PRO_5038750209" description="peptidylprolyl isomerase" evidence="8">
    <location>
        <begin position="22"/>
        <end position="333"/>
    </location>
</feature>
<dbReference type="PANTHER" id="PTHR43811:SF19">
    <property type="entry name" value="39 KDA FK506-BINDING NUCLEAR PROTEIN"/>
    <property type="match status" value="1"/>
</dbReference>
<evidence type="ECO:0000313" key="10">
    <source>
        <dbReference type="EMBL" id="PRX92345.1"/>
    </source>
</evidence>
<accession>A0A2T0PTW4</accession>